<protein>
    <submittedName>
        <fullName evidence="2">Membrane protein</fullName>
    </submittedName>
</protein>
<sequence>MLMSGILRNVLSAAAFFGVAWGGSIFYWRSSGTTPNGMEMLTYLGILPAGLLGGSWLLRDFGRRAFARATDAADSAAAKATERNDSKAAVASSSSAPEALAPTACAAPALLAGALNLALGQQPQAILALRGNLPRPGLHKQFRDRDGLPVFVVQVPELDAPAAAEAMLASAAAGADANERPLEHHKRAIALLEPVAEALLLEAAQALPPLPEAQDRVVAGLRHRVEAQVQNVLRIELWLPADWPASLHAALGDWVLASASEHGLDPRRFGVEVIPMAGADDAWSRLQQLARGAESPVDGWQLVMACHSAIDQTQVEQMLESGWLMTRRSPDGRVPGEGASGVLLASGPGASSDVVLHPLQRARVPLDSSAKASARLSGELAAQTLQRAALAPTQVDLVLSDADHRAGLAAEVAAAAALACPDLDTAVQCLPLAIATGDLAAVQPLAMLALAHAHVAAGQHAALMLGVDQAGLRIATLVSPRVFPQPDTDVGAVPASAA</sequence>
<evidence type="ECO:0000313" key="3">
    <source>
        <dbReference type="Proteomes" id="UP000092503"/>
    </source>
</evidence>
<dbReference type="STRING" id="56449.XBLMG947_3487"/>
<feature type="transmembrane region" description="Helical" evidence="1">
    <location>
        <begin position="7"/>
        <end position="28"/>
    </location>
</feature>
<evidence type="ECO:0000256" key="1">
    <source>
        <dbReference type="SAM" id="Phobius"/>
    </source>
</evidence>
<dbReference type="Proteomes" id="UP000092503">
    <property type="component" value="Unassembled WGS sequence"/>
</dbReference>
<accession>A0A1C3NQK6</accession>
<organism evidence="2 3">
    <name type="scientific">Xanthomonas bromi</name>
    <dbReference type="NCBI Taxonomy" id="56449"/>
    <lineage>
        <taxon>Bacteria</taxon>
        <taxon>Pseudomonadati</taxon>
        <taxon>Pseudomonadota</taxon>
        <taxon>Gammaproteobacteria</taxon>
        <taxon>Lysobacterales</taxon>
        <taxon>Lysobacteraceae</taxon>
        <taxon>Xanthomonas</taxon>
    </lineage>
</organism>
<reference evidence="2 3" key="1">
    <citation type="submission" date="2016-06" db="EMBL/GenBank/DDBJ databases">
        <authorList>
            <person name="Kjaerup R.B."/>
            <person name="Dalgaard T.S."/>
            <person name="Juul-Madsen H.R."/>
        </authorList>
    </citation>
    <scope>NUCLEOTIDE SEQUENCE [LARGE SCALE GENOMIC DNA]</scope>
    <source>
        <strain evidence="2">LMG947</strain>
    </source>
</reference>
<feature type="transmembrane region" description="Helical" evidence="1">
    <location>
        <begin position="40"/>
        <end position="58"/>
    </location>
</feature>
<evidence type="ECO:0000313" key="2">
    <source>
        <dbReference type="EMBL" id="SBV52690.1"/>
    </source>
</evidence>
<dbReference type="EMBL" id="FLTX01000060">
    <property type="protein sequence ID" value="SBV52690.1"/>
    <property type="molecule type" value="Genomic_DNA"/>
</dbReference>
<proteinExistence type="predicted"/>
<gene>
    <name evidence="2" type="ORF">XBLMG947_3487</name>
</gene>
<keyword evidence="1" id="KW-1133">Transmembrane helix</keyword>
<name>A0A1C3NQK6_9XANT</name>
<dbReference type="AlphaFoldDB" id="A0A1C3NQK6"/>
<keyword evidence="1" id="KW-0812">Transmembrane</keyword>
<keyword evidence="1" id="KW-0472">Membrane</keyword>